<feature type="region of interest" description="Disordered" evidence="2">
    <location>
        <begin position="41"/>
        <end position="60"/>
    </location>
</feature>
<feature type="compositionally biased region" description="Basic residues" evidence="2">
    <location>
        <begin position="355"/>
        <end position="377"/>
    </location>
</feature>
<feature type="coiled-coil region" evidence="1">
    <location>
        <begin position="520"/>
        <end position="547"/>
    </location>
</feature>
<accession>A0AA88J1X5</accession>
<evidence type="ECO:0000256" key="1">
    <source>
        <dbReference type="SAM" id="Coils"/>
    </source>
</evidence>
<evidence type="ECO:0000313" key="4">
    <source>
        <dbReference type="EMBL" id="GMN62973.1"/>
    </source>
</evidence>
<dbReference type="EMBL" id="BTGU01000139">
    <property type="protein sequence ID" value="GMN62973.1"/>
    <property type="molecule type" value="Genomic_DNA"/>
</dbReference>
<dbReference type="PANTHER" id="PTHR31099:SF37">
    <property type="entry name" value="MYOSIN HEAVY CHAIN-LIKE PROTEIN"/>
    <property type="match status" value="1"/>
</dbReference>
<gene>
    <name evidence="4" type="ORF">TIFTF001_032051</name>
</gene>
<evidence type="ECO:0000256" key="2">
    <source>
        <dbReference type="SAM" id="MobiDB-lite"/>
    </source>
</evidence>
<dbReference type="AlphaFoldDB" id="A0AA88J1X5"/>
<keyword evidence="1" id="KW-0175">Coiled coil</keyword>
<feature type="region of interest" description="Disordered" evidence="2">
    <location>
        <begin position="592"/>
        <end position="635"/>
    </location>
</feature>
<dbReference type="InterPro" id="IPR007321">
    <property type="entry name" value="Transposase_28"/>
</dbReference>
<feature type="region of interest" description="Disordered" evidence="2">
    <location>
        <begin position="345"/>
        <end position="398"/>
    </location>
</feature>
<sequence>MDKEKQIIEDVEVEWTSADSSDSSSDDEEWVSTVRQSRFEHEIHQGRRGAETSNEAAERNRMATTSGEEILLIPPIARLTRPPRRLSVESFLRTLNPRSVLTEDDLSDIRGRYGFPNKVQLRLPLQGERADTVSEGWMCMYIIYFECGLRLPLHPLLIQCMHHYQLAIPQLMPNGMRVFLGLIVLADEAGVELSVDDMLAIYYPQENSKDHGRYSMYPRRKKQVVGEMKNADRYWQIHYFFMLANEKSMGGLANAFYPLWGSLRKELNKPPLKALLFEEKLERLLALPNREWDKIHGALRRLFGTPLFIEPLTGEEAWIVEFALDMMNIDFPSPKDLLAKRMAAKEAAKPVSSPAKKRKAVEKGKRKVPAKRNKRSKIATPETNVEPHASQPGNKQVEVDLSPSVSLLQDKETSVRIMRQLLSEVDSNILNEGRFQNHLDDLLWDGLKVNVRAMGLLHRTSDRVFQQKNQIKELESKDRERGEKLLDFERKFGDVKTSAEELTAELQRAIQTSKKGSDMMKIMVDRYDAAQAKIEALEAEKSKLVADNTALVVQIMDAFEKATLKARYDLLKEYKQGLLVDAEVDEEIELYEETPDEAGCSSAAPDEGTMPTSKEPIRAEPSVDVNPSEDRKMRK</sequence>
<protein>
    <recommendedName>
        <fullName evidence="3">Transposase (putative) gypsy type domain-containing protein</fullName>
    </recommendedName>
</protein>
<dbReference type="Proteomes" id="UP001187192">
    <property type="component" value="Unassembled WGS sequence"/>
</dbReference>
<keyword evidence="5" id="KW-1185">Reference proteome</keyword>
<proteinExistence type="predicted"/>
<evidence type="ECO:0000259" key="3">
    <source>
        <dbReference type="Pfam" id="PF04195"/>
    </source>
</evidence>
<dbReference type="Pfam" id="PF04195">
    <property type="entry name" value="Transposase_28"/>
    <property type="match status" value="1"/>
</dbReference>
<reference evidence="4" key="1">
    <citation type="submission" date="2023-07" db="EMBL/GenBank/DDBJ databases">
        <title>draft genome sequence of fig (Ficus carica).</title>
        <authorList>
            <person name="Takahashi T."/>
            <person name="Nishimura K."/>
        </authorList>
    </citation>
    <scope>NUCLEOTIDE SEQUENCE</scope>
</reference>
<name>A0AA88J1X5_FICCA</name>
<dbReference type="PANTHER" id="PTHR31099">
    <property type="entry name" value="OS06G0165300 PROTEIN"/>
    <property type="match status" value="1"/>
</dbReference>
<feature type="region of interest" description="Disordered" evidence="2">
    <location>
        <begin position="1"/>
        <end position="35"/>
    </location>
</feature>
<comment type="caution">
    <text evidence="4">The sequence shown here is derived from an EMBL/GenBank/DDBJ whole genome shotgun (WGS) entry which is preliminary data.</text>
</comment>
<feature type="domain" description="Transposase (putative) gypsy type" evidence="3">
    <location>
        <begin position="141"/>
        <end position="196"/>
    </location>
</feature>
<evidence type="ECO:0000313" key="5">
    <source>
        <dbReference type="Proteomes" id="UP001187192"/>
    </source>
</evidence>
<organism evidence="4 5">
    <name type="scientific">Ficus carica</name>
    <name type="common">Common fig</name>
    <dbReference type="NCBI Taxonomy" id="3494"/>
    <lineage>
        <taxon>Eukaryota</taxon>
        <taxon>Viridiplantae</taxon>
        <taxon>Streptophyta</taxon>
        <taxon>Embryophyta</taxon>
        <taxon>Tracheophyta</taxon>
        <taxon>Spermatophyta</taxon>
        <taxon>Magnoliopsida</taxon>
        <taxon>eudicotyledons</taxon>
        <taxon>Gunneridae</taxon>
        <taxon>Pentapetalae</taxon>
        <taxon>rosids</taxon>
        <taxon>fabids</taxon>
        <taxon>Rosales</taxon>
        <taxon>Moraceae</taxon>
        <taxon>Ficeae</taxon>
        <taxon>Ficus</taxon>
    </lineage>
</organism>